<dbReference type="GO" id="GO:0004478">
    <property type="term" value="F:methionine adenosyltransferase activity"/>
    <property type="evidence" value="ECO:0007669"/>
    <property type="project" value="InterPro"/>
</dbReference>
<organism evidence="11 12">
    <name type="scientific">Luoshenia tenuis</name>
    <dbReference type="NCBI Taxonomy" id="2763654"/>
    <lineage>
        <taxon>Bacteria</taxon>
        <taxon>Bacillati</taxon>
        <taxon>Bacillota</taxon>
        <taxon>Clostridia</taxon>
        <taxon>Christensenellales</taxon>
        <taxon>Christensenellaceae</taxon>
        <taxon>Luoshenia</taxon>
    </lineage>
</organism>
<dbReference type="InterPro" id="IPR022629">
    <property type="entry name" value="S-AdoMet_synt_central"/>
</dbReference>
<keyword evidence="1" id="KW-0554">One-carbon metabolism</keyword>
<keyword evidence="2" id="KW-0808">Transferase</keyword>
<evidence type="ECO:0000256" key="1">
    <source>
        <dbReference type="ARBA" id="ARBA00022563"/>
    </source>
</evidence>
<dbReference type="InterPro" id="IPR022630">
    <property type="entry name" value="S-AdoMet_synt_C"/>
</dbReference>
<evidence type="ECO:0000313" key="12">
    <source>
        <dbReference type="Proteomes" id="UP000654279"/>
    </source>
</evidence>
<feature type="domain" description="S-adenosylmethionine synthetase C-terminal" evidence="10">
    <location>
        <begin position="239"/>
        <end position="353"/>
    </location>
</feature>
<dbReference type="GO" id="GO:0005524">
    <property type="term" value="F:ATP binding"/>
    <property type="evidence" value="ECO:0007669"/>
    <property type="project" value="UniProtKB-KW"/>
</dbReference>
<proteinExistence type="predicted"/>
<dbReference type="InterPro" id="IPR022628">
    <property type="entry name" value="S-AdoMet_synt_N"/>
</dbReference>
<dbReference type="Pfam" id="PF02772">
    <property type="entry name" value="S-AdoMet_synt_M"/>
    <property type="match status" value="1"/>
</dbReference>
<dbReference type="Pfam" id="PF02773">
    <property type="entry name" value="S-AdoMet_synt_C"/>
    <property type="match status" value="1"/>
</dbReference>
<dbReference type="AlphaFoldDB" id="A0A926HMU6"/>
<evidence type="ECO:0000256" key="2">
    <source>
        <dbReference type="ARBA" id="ARBA00022679"/>
    </source>
</evidence>
<gene>
    <name evidence="11" type="ORF">H8699_10760</name>
</gene>
<evidence type="ECO:0000256" key="3">
    <source>
        <dbReference type="ARBA" id="ARBA00022723"/>
    </source>
</evidence>
<dbReference type="PANTHER" id="PTHR11964">
    <property type="entry name" value="S-ADENOSYLMETHIONINE SYNTHETASE"/>
    <property type="match status" value="1"/>
</dbReference>
<protein>
    <submittedName>
        <fullName evidence="11">Methionine adenosyltransferase domain-containing protein</fullName>
    </submittedName>
</protein>
<evidence type="ECO:0000259" key="8">
    <source>
        <dbReference type="Pfam" id="PF00438"/>
    </source>
</evidence>
<keyword evidence="12" id="KW-1185">Reference proteome</keyword>
<dbReference type="InterPro" id="IPR022636">
    <property type="entry name" value="S-AdoMet_synthetase_sfam"/>
</dbReference>
<dbReference type="RefSeq" id="WP_249285690.1">
    <property type="nucleotide sequence ID" value="NZ_JACRSO010000005.1"/>
</dbReference>
<evidence type="ECO:0000259" key="10">
    <source>
        <dbReference type="Pfam" id="PF02773"/>
    </source>
</evidence>
<comment type="caution">
    <text evidence="11">The sequence shown here is derived from an EMBL/GenBank/DDBJ whole genome shotgun (WGS) entry which is preliminary data.</text>
</comment>
<evidence type="ECO:0000259" key="9">
    <source>
        <dbReference type="Pfam" id="PF02772"/>
    </source>
</evidence>
<feature type="domain" description="S-adenosylmethionine synthetase N-terminal" evidence="8">
    <location>
        <begin position="4"/>
        <end position="81"/>
    </location>
</feature>
<keyword evidence="6" id="KW-0460">Magnesium</keyword>
<evidence type="ECO:0000256" key="7">
    <source>
        <dbReference type="ARBA" id="ARBA00022958"/>
    </source>
</evidence>
<evidence type="ECO:0000256" key="6">
    <source>
        <dbReference type="ARBA" id="ARBA00022842"/>
    </source>
</evidence>
<sequence>MATLQTARAYCRGQSDSLCGQIADRILDAALSQDPGARMRVDVALAGARAWIGGELSADAQIDYAALVRQTLLQAGYPDLAQRCQVELALRPFAPEAEAGLRRADAGDGDALCQGLYTGYACREGAARFPLAAALAQALCGRLDALRAEGDLPGLLPDGGAFVALRAGRIDALVLCAQHLPSLSTDLVRALLEQKVVAPCLPEGLESAGAQIFINPSGRFTQGGPAAFAGSSGHLESGYGDALGQPSLAGRDATRTCGAYMARYIAKNLVAAGLARRCRVKLCYALGLADPVALEVETFGEGGQAWLGRLVSDTLDLRPAAIIRRFGLRRPLYAKLAACGRFGPGAQGAPWEQEDLAAAWRQNLDGKRGHEE</sequence>
<dbReference type="GO" id="GO:0006730">
    <property type="term" value="P:one-carbon metabolic process"/>
    <property type="evidence" value="ECO:0007669"/>
    <property type="project" value="UniProtKB-KW"/>
</dbReference>
<dbReference type="EMBL" id="JACRSO010000005">
    <property type="protein sequence ID" value="MBC8529909.1"/>
    <property type="molecule type" value="Genomic_DNA"/>
</dbReference>
<name>A0A926HMU6_9FIRM</name>
<feature type="domain" description="S-adenosylmethionine synthetase central" evidence="9">
    <location>
        <begin position="114"/>
        <end position="220"/>
    </location>
</feature>
<keyword evidence="5" id="KW-0067">ATP-binding</keyword>
<dbReference type="InterPro" id="IPR002133">
    <property type="entry name" value="S-AdoMet_synthetase"/>
</dbReference>
<dbReference type="GO" id="GO:0046872">
    <property type="term" value="F:metal ion binding"/>
    <property type="evidence" value="ECO:0007669"/>
    <property type="project" value="UniProtKB-KW"/>
</dbReference>
<evidence type="ECO:0000313" key="11">
    <source>
        <dbReference type="EMBL" id="MBC8529909.1"/>
    </source>
</evidence>
<dbReference type="Gene3D" id="3.30.300.10">
    <property type="match status" value="3"/>
</dbReference>
<keyword evidence="3" id="KW-0479">Metal-binding</keyword>
<dbReference type="GO" id="GO:0006556">
    <property type="term" value="P:S-adenosylmethionine biosynthetic process"/>
    <property type="evidence" value="ECO:0007669"/>
    <property type="project" value="InterPro"/>
</dbReference>
<dbReference type="Pfam" id="PF00438">
    <property type="entry name" value="S-AdoMet_synt_N"/>
    <property type="match status" value="1"/>
</dbReference>
<accession>A0A926HMU6</accession>
<dbReference type="Proteomes" id="UP000654279">
    <property type="component" value="Unassembled WGS sequence"/>
</dbReference>
<dbReference type="SUPFAM" id="SSF55973">
    <property type="entry name" value="S-adenosylmethionine synthetase"/>
    <property type="match status" value="3"/>
</dbReference>
<reference evidence="11" key="1">
    <citation type="submission" date="2020-08" db="EMBL/GenBank/DDBJ databases">
        <title>Genome public.</title>
        <authorList>
            <person name="Liu C."/>
            <person name="Sun Q."/>
        </authorList>
    </citation>
    <scope>NUCLEOTIDE SEQUENCE</scope>
    <source>
        <strain evidence="11">NSJ-44</strain>
    </source>
</reference>
<keyword evidence="7" id="KW-0630">Potassium</keyword>
<keyword evidence="4" id="KW-0547">Nucleotide-binding</keyword>
<evidence type="ECO:0000256" key="4">
    <source>
        <dbReference type="ARBA" id="ARBA00022741"/>
    </source>
</evidence>
<evidence type="ECO:0000256" key="5">
    <source>
        <dbReference type="ARBA" id="ARBA00022840"/>
    </source>
</evidence>